<dbReference type="PANTHER" id="PTHR34287">
    <property type="entry name" value="OS06G0551500 PROTEIN-RELATED"/>
    <property type="match status" value="1"/>
</dbReference>
<keyword evidence="2" id="KW-1185">Reference proteome</keyword>
<reference evidence="1 2" key="4">
    <citation type="journal article" date="2011" name="BMC Genomics">
        <title>RNA-Seq improves annotation of protein-coding genes in the cucumber genome.</title>
        <authorList>
            <person name="Li Z."/>
            <person name="Zhang Z."/>
            <person name="Yan P."/>
            <person name="Huang S."/>
            <person name="Fei Z."/>
            <person name="Lin K."/>
        </authorList>
    </citation>
    <scope>NUCLEOTIDE SEQUENCE [LARGE SCALE GENOMIC DNA]</scope>
    <source>
        <strain evidence="2">cv. 9930</strain>
    </source>
</reference>
<dbReference type="EMBL" id="CM002925">
    <property type="protein sequence ID" value="KGN53570.1"/>
    <property type="molecule type" value="Genomic_DNA"/>
</dbReference>
<evidence type="ECO:0000313" key="2">
    <source>
        <dbReference type="Proteomes" id="UP000029981"/>
    </source>
</evidence>
<dbReference type="OMA" id="NIVICSQ"/>
<organism evidence="1 2">
    <name type="scientific">Cucumis sativus</name>
    <name type="common">Cucumber</name>
    <dbReference type="NCBI Taxonomy" id="3659"/>
    <lineage>
        <taxon>Eukaryota</taxon>
        <taxon>Viridiplantae</taxon>
        <taxon>Streptophyta</taxon>
        <taxon>Embryophyta</taxon>
        <taxon>Tracheophyta</taxon>
        <taxon>Spermatophyta</taxon>
        <taxon>Magnoliopsida</taxon>
        <taxon>eudicotyledons</taxon>
        <taxon>Gunneridae</taxon>
        <taxon>Pentapetalae</taxon>
        <taxon>rosids</taxon>
        <taxon>fabids</taxon>
        <taxon>Cucurbitales</taxon>
        <taxon>Cucurbitaceae</taxon>
        <taxon>Benincaseae</taxon>
        <taxon>Cucumis</taxon>
    </lineage>
</organism>
<dbReference type="Proteomes" id="UP000029981">
    <property type="component" value="Chromosome 4"/>
</dbReference>
<dbReference type="AlphaFoldDB" id="A0A0A0KVF5"/>
<reference evidence="1 2" key="2">
    <citation type="journal article" date="2009" name="PLoS ONE">
        <title>An integrated genetic and cytogenetic map of the cucumber genome.</title>
        <authorList>
            <person name="Ren Y."/>
            <person name="Zhang Z."/>
            <person name="Liu J."/>
            <person name="Staub J.E."/>
            <person name="Han Y."/>
            <person name="Cheng Z."/>
            <person name="Li X."/>
            <person name="Lu J."/>
            <person name="Miao H."/>
            <person name="Kang H."/>
            <person name="Xie B."/>
            <person name="Gu X."/>
            <person name="Wang X."/>
            <person name="Du Y."/>
            <person name="Jin W."/>
            <person name="Huang S."/>
        </authorList>
    </citation>
    <scope>NUCLEOTIDE SEQUENCE [LARGE SCALE GENOMIC DNA]</scope>
    <source>
        <strain evidence="2">cv. 9930</strain>
    </source>
</reference>
<accession>A0A0A0KVF5</accession>
<reference evidence="1 2" key="3">
    <citation type="journal article" date="2010" name="BMC Genomics">
        <title>Transcriptome sequencing and comparative analysis of cucumber flowers with different sex types.</title>
        <authorList>
            <person name="Guo S."/>
            <person name="Zheng Y."/>
            <person name="Joung J.G."/>
            <person name="Liu S."/>
            <person name="Zhang Z."/>
            <person name="Crasta O.R."/>
            <person name="Sobral B.W."/>
            <person name="Xu Y."/>
            <person name="Huang S."/>
            <person name="Fei Z."/>
        </authorList>
    </citation>
    <scope>NUCLEOTIDE SEQUENCE [LARGE SCALE GENOMIC DNA]</scope>
    <source>
        <strain evidence="2">cv. 9930</strain>
    </source>
</reference>
<evidence type="ECO:0000313" key="1">
    <source>
        <dbReference type="EMBL" id="KGN53570.1"/>
    </source>
</evidence>
<dbReference type="Gramene" id="KGN53570">
    <property type="protein sequence ID" value="KGN53570"/>
    <property type="gene ID" value="Csa_4G082960"/>
</dbReference>
<gene>
    <name evidence="1" type="ORF">Csa_4G082960</name>
</gene>
<proteinExistence type="predicted"/>
<name>A0A0A0KVF5_CUCSA</name>
<dbReference type="PANTHER" id="PTHR34287:SF12">
    <property type="match status" value="1"/>
</dbReference>
<protein>
    <submittedName>
        <fullName evidence="1">Uncharacterized protein</fullName>
    </submittedName>
</protein>
<sequence length="116" mass="13057">MPISLHSSSSPSSSFLQCLTPTSPTIQIVSKSASDRLLAKFFDASKFDFDYLQSSLWSPPIQRRLFLDSPADVCSGSKVVLSKLENAKKAWRKFIICFRVSSFMDCFCFVLSCIRK</sequence>
<reference evidence="1 2" key="1">
    <citation type="journal article" date="2009" name="Nat. Genet.">
        <title>The genome of the cucumber, Cucumis sativus L.</title>
        <authorList>
            <person name="Huang S."/>
            <person name="Li R."/>
            <person name="Zhang Z."/>
            <person name="Li L."/>
            <person name="Gu X."/>
            <person name="Fan W."/>
            <person name="Lucas W.J."/>
            <person name="Wang X."/>
            <person name="Xie B."/>
            <person name="Ni P."/>
            <person name="Ren Y."/>
            <person name="Zhu H."/>
            <person name="Li J."/>
            <person name="Lin K."/>
            <person name="Jin W."/>
            <person name="Fei Z."/>
            <person name="Li G."/>
            <person name="Staub J."/>
            <person name="Kilian A."/>
            <person name="van der Vossen E.A."/>
            <person name="Wu Y."/>
            <person name="Guo J."/>
            <person name="He J."/>
            <person name="Jia Z."/>
            <person name="Ren Y."/>
            <person name="Tian G."/>
            <person name="Lu Y."/>
            <person name="Ruan J."/>
            <person name="Qian W."/>
            <person name="Wang M."/>
            <person name="Huang Q."/>
            <person name="Li B."/>
            <person name="Xuan Z."/>
            <person name="Cao J."/>
            <person name="Asan"/>
            <person name="Wu Z."/>
            <person name="Zhang J."/>
            <person name="Cai Q."/>
            <person name="Bai Y."/>
            <person name="Zhao B."/>
            <person name="Han Y."/>
            <person name="Li Y."/>
            <person name="Li X."/>
            <person name="Wang S."/>
            <person name="Shi Q."/>
            <person name="Liu S."/>
            <person name="Cho W.K."/>
            <person name="Kim J.Y."/>
            <person name="Xu Y."/>
            <person name="Heller-Uszynska K."/>
            <person name="Miao H."/>
            <person name="Cheng Z."/>
            <person name="Zhang S."/>
            <person name="Wu J."/>
            <person name="Yang Y."/>
            <person name="Kang H."/>
            <person name="Li M."/>
            <person name="Liang H."/>
            <person name="Ren X."/>
            <person name="Shi Z."/>
            <person name="Wen M."/>
            <person name="Jian M."/>
            <person name="Yang H."/>
            <person name="Zhang G."/>
            <person name="Yang Z."/>
            <person name="Chen R."/>
            <person name="Liu S."/>
            <person name="Li J."/>
            <person name="Ma L."/>
            <person name="Liu H."/>
            <person name="Zhou Y."/>
            <person name="Zhao J."/>
            <person name="Fang X."/>
            <person name="Li G."/>
            <person name="Fang L."/>
            <person name="Li Y."/>
            <person name="Liu D."/>
            <person name="Zheng H."/>
            <person name="Zhang Y."/>
            <person name="Qin N."/>
            <person name="Li Z."/>
            <person name="Yang G."/>
            <person name="Yang S."/>
            <person name="Bolund L."/>
            <person name="Kristiansen K."/>
            <person name="Zheng H."/>
            <person name="Li S."/>
            <person name="Zhang X."/>
            <person name="Yang H."/>
            <person name="Wang J."/>
            <person name="Sun R."/>
            <person name="Zhang B."/>
            <person name="Jiang S."/>
            <person name="Wang J."/>
            <person name="Du Y."/>
            <person name="Li S."/>
        </authorList>
    </citation>
    <scope>NUCLEOTIDE SEQUENCE [LARGE SCALE GENOMIC DNA]</scope>
    <source>
        <strain evidence="2">cv. 9930</strain>
    </source>
</reference>